<proteinExistence type="predicted"/>
<comment type="caution">
    <text evidence="2">The sequence shown here is derived from an EMBL/GenBank/DDBJ whole genome shotgun (WGS) entry which is preliminary data.</text>
</comment>
<dbReference type="InterPro" id="IPR017926">
    <property type="entry name" value="GATASE"/>
</dbReference>
<keyword evidence="3" id="KW-1185">Reference proteome</keyword>
<evidence type="ECO:0000313" key="2">
    <source>
        <dbReference type="EMBL" id="MEE1673463.1"/>
    </source>
</evidence>
<evidence type="ECO:0000259" key="1">
    <source>
        <dbReference type="Pfam" id="PF00117"/>
    </source>
</evidence>
<dbReference type="Proteomes" id="UP001310248">
    <property type="component" value="Unassembled WGS sequence"/>
</dbReference>
<dbReference type="EC" id="3.4.-.-" evidence="2"/>
<dbReference type="RefSeq" id="WP_329774762.1">
    <property type="nucleotide sequence ID" value="NZ_JAYDYW010000005.1"/>
</dbReference>
<reference evidence="3" key="1">
    <citation type="submission" date="2023-07" db="EMBL/GenBank/DDBJ databases">
        <title>Draft genome sequence of Agarivorans aestuarii strain ZMCS4, a CAZymes producing bacteria isolated from the marine brown algae Clodostephus spongiosus.</title>
        <authorList>
            <person name="Lorente B."/>
            <person name="Cabral C."/>
            <person name="Frias J."/>
            <person name="Faria J."/>
            <person name="Toubarro D."/>
        </authorList>
    </citation>
    <scope>NUCLEOTIDE SEQUENCE [LARGE SCALE GENOMIC DNA]</scope>
    <source>
        <strain evidence="3">ZMCS4</strain>
    </source>
</reference>
<feature type="domain" description="Glutamine amidotransferase" evidence="1">
    <location>
        <begin position="83"/>
        <end position="196"/>
    </location>
</feature>
<dbReference type="InterPro" id="IPR044992">
    <property type="entry name" value="ChyE-like"/>
</dbReference>
<dbReference type="GO" id="GO:0016787">
    <property type="term" value="F:hydrolase activity"/>
    <property type="evidence" value="ECO:0007669"/>
    <property type="project" value="UniProtKB-KW"/>
</dbReference>
<dbReference type="EMBL" id="JAYDYW010000005">
    <property type="protein sequence ID" value="MEE1673463.1"/>
    <property type="molecule type" value="Genomic_DNA"/>
</dbReference>
<dbReference type="Pfam" id="PF00117">
    <property type="entry name" value="GATase"/>
    <property type="match status" value="1"/>
</dbReference>
<reference evidence="2 3" key="2">
    <citation type="submission" date="2023-12" db="EMBL/GenBank/DDBJ databases">
        <authorList>
            <consortium name="Cladostephus spongiosus"/>
            <person name="Lorente B."/>
            <person name="Cabral C."/>
            <person name="Frias J."/>
            <person name="Faria J."/>
            <person name="Toubarro D."/>
        </authorList>
    </citation>
    <scope>NUCLEOTIDE SEQUENCE [LARGE SCALE GENOMIC DNA]</scope>
    <source>
        <strain evidence="2 3">ZMCS4</strain>
    </source>
</reference>
<name>A0ABU7G276_9ALTE</name>
<dbReference type="Gene3D" id="3.40.50.880">
    <property type="match status" value="1"/>
</dbReference>
<gene>
    <name evidence="2" type="ORF">SNR37_002886</name>
</gene>
<dbReference type="PANTHER" id="PTHR42695:SF5">
    <property type="entry name" value="GLUTAMINE AMIDOTRANSFERASE YLR126C-RELATED"/>
    <property type="match status" value="1"/>
</dbReference>
<dbReference type="InterPro" id="IPR029062">
    <property type="entry name" value="Class_I_gatase-like"/>
</dbReference>
<accession>A0ABU7G276</accession>
<protein>
    <submittedName>
        <fullName evidence="2">Type 1 glutamine amidotransferase</fullName>
        <ecNumber evidence="2">3.4.-.-</ecNumber>
    </submittedName>
</protein>
<evidence type="ECO:0000313" key="3">
    <source>
        <dbReference type="Proteomes" id="UP001310248"/>
    </source>
</evidence>
<dbReference type="SUPFAM" id="SSF52317">
    <property type="entry name" value="Class I glutamine amidotransferase-like"/>
    <property type="match status" value="1"/>
</dbReference>
<keyword evidence="2" id="KW-0378">Hydrolase</keyword>
<keyword evidence="2" id="KW-0315">Glutamine amidotransferase</keyword>
<sequence>MKLSREQLSILLIQIRDDSDTRIEELASFSHFCGIALEQIRVLNVFDTAKCGEFSLDNIDAVLVGGSSEASVLEPERYPFVSEIQQLLLRCIAQRLPTFASCFGFQLAVLALGGKIVHQERDFEMGTLAISLTEQAEKDLLFASLPNPFIAVSVHRDSALSLPEGCVSLAYTKHCVHALKVSSAPFWASQFHPEVNRSILVQRLSQFREHYTQGDNHLQQVLSTAQETPHSNGLLHAFIDKVVLA</sequence>
<organism evidence="2 3">
    <name type="scientific">Agarivorans aestuarii</name>
    <dbReference type="NCBI Taxonomy" id="1563703"/>
    <lineage>
        <taxon>Bacteria</taxon>
        <taxon>Pseudomonadati</taxon>
        <taxon>Pseudomonadota</taxon>
        <taxon>Gammaproteobacteria</taxon>
        <taxon>Alteromonadales</taxon>
        <taxon>Alteromonadaceae</taxon>
        <taxon>Agarivorans</taxon>
    </lineage>
</organism>
<dbReference type="CDD" id="cd01741">
    <property type="entry name" value="GATase1_1"/>
    <property type="match status" value="1"/>
</dbReference>
<dbReference type="PROSITE" id="PS51273">
    <property type="entry name" value="GATASE_TYPE_1"/>
    <property type="match status" value="1"/>
</dbReference>
<dbReference type="PANTHER" id="PTHR42695">
    <property type="entry name" value="GLUTAMINE AMIDOTRANSFERASE YLR126C-RELATED"/>
    <property type="match status" value="1"/>
</dbReference>